<evidence type="ECO:0000259" key="1">
    <source>
        <dbReference type="Pfam" id="PF00534"/>
    </source>
</evidence>
<dbReference type="InterPro" id="IPR001296">
    <property type="entry name" value="Glyco_trans_1"/>
</dbReference>
<keyword evidence="3" id="KW-1185">Reference proteome</keyword>
<dbReference type="SUPFAM" id="SSF53756">
    <property type="entry name" value="UDP-Glycosyltransferase/glycogen phosphorylase"/>
    <property type="match status" value="1"/>
</dbReference>
<accession>A0A1G5AH21</accession>
<dbReference type="Proteomes" id="UP000198636">
    <property type="component" value="Unassembled WGS sequence"/>
</dbReference>
<dbReference type="EMBL" id="FMUS01000001">
    <property type="protein sequence ID" value="SCX77176.1"/>
    <property type="molecule type" value="Genomic_DNA"/>
</dbReference>
<dbReference type="InterPro" id="IPR050194">
    <property type="entry name" value="Glycosyltransferase_grp1"/>
</dbReference>
<reference evidence="2 3" key="1">
    <citation type="submission" date="2016-10" db="EMBL/GenBank/DDBJ databases">
        <authorList>
            <person name="de Groot N.N."/>
        </authorList>
    </citation>
    <scope>NUCLEOTIDE SEQUENCE [LARGE SCALE GENOMIC DNA]</scope>
    <source>
        <strain evidence="2 3">DSM 18978</strain>
    </source>
</reference>
<dbReference type="STRING" id="1120976.SAMN03080606_00131"/>
<sequence length="400" mass="45908">MNMLKIKKNIARILNKKLYFKYKDTIRKKTKYGNNSKKIILISHESSDSGAVILLLEIIKELYMKKYNVKVLSRDYGPFIEKASEFAFVEVFANKRRFEKIIKKAYKCNYRNVLCNTTVNGDLTPILKKNSFNIVSLVHELPATIKKLGLEKNASLLAEHSDFVIFPSKYVMNNFLSICSIKSKCLIKPQGVNLTDKFTINRNEAKEKIYQFYSIPKSSKIVLGVGVGDKRKGYDLFLDIVGNCTNEKVKFVWVGNYRKEIYEKKLRDYCVSKFDNLHQVGFISDVELLSIIYAAADVFALTSREDPFPSVVLQAFNAKTPVVGFKDAGGFEDIVKDEHTGFLVDYESSDEMLRAITLLVNEKSKREEMGNKAKEIINNYGFREYVDYLLAAFQKCDERG</sequence>
<feature type="domain" description="Glycosyl transferase family 1" evidence="1">
    <location>
        <begin position="207"/>
        <end position="375"/>
    </location>
</feature>
<dbReference type="Gene3D" id="3.40.50.2000">
    <property type="entry name" value="Glycogen Phosphorylase B"/>
    <property type="match status" value="2"/>
</dbReference>
<dbReference type="AlphaFoldDB" id="A0A1G5AH21"/>
<proteinExistence type="predicted"/>
<dbReference type="RefSeq" id="WP_091538772.1">
    <property type="nucleotide sequence ID" value="NZ_FMUS01000001.1"/>
</dbReference>
<protein>
    <submittedName>
        <fullName evidence="2">Glycosyltransferase involved in cell wall bisynthesis</fullName>
    </submittedName>
</protein>
<dbReference type="CDD" id="cd03801">
    <property type="entry name" value="GT4_PimA-like"/>
    <property type="match status" value="1"/>
</dbReference>
<keyword evidence="2" id="KW-0808">Transferase</keyword>
<dbReference type="PANTHER" id="PTHR45947:SF3">
    <property type="entry name" value="SULFOQUINOVOSYL TRANSFERASE SQD2"/>
    <property type="match status" value="1"/>
</dbReference>
<gene>
    <name evidence="2" type="ORF">SAMN03080606_00131</name>
</gene>
<name>A0A1G5AH21_9FIRM</name>
<organism evidence="2 3">
    <name type="scientific">Alkaliphilus peptidifermentans DSM 18978</name>
    <dbReference type="NCBI Taxonomy" id="1120976"/>
    <lineage>
        <taxon>Bacteria</taxon>
        <taxon>Bacillati</taxon>
        <taxon>Bacillota</taxon>
        <taxon>Clostridia</taxon>
        <taxon>Peptostreptococcales</taxon>
        <taxon>Natronincolaceae</taxon>
        <taxon>Alkaliphilus</taxon>
    </lineage>
</organism>
<dbReference type="PANTHER" id="PTHR45947">
    <property type="entry name" value="SULFOQUINOVOSYL TRANSFERASE SQD2"/>
    <property type="match status" value="1"/>
</dbReference>
<dbReference type="GO" id="GO:0016757">
    <property type="term" value="F:glycosyltransferase activity"/>
    <property type="evidence" value="ECO:0007669"/>
    <property type="project" value="InterPro"/>
</dbReference>
<dbReference type="Pfam" id="PF00534">
    <property type="entry name" value="Glycos_transf_1"/>
    <property type="match status" value="1"/>
</dbReference>
<dbReference type="OrthoDB" id="9768685at2"/>
<evidence type="ECO:0000313" key="2">
    <source>
        <dbReference type="EMBL" id="SCX77176.1"/>
    </source>
</evidence>
<evidence type="ECO:0000313" key="3">
    <source>
        <dbReference type="Proteomes" id="UP000198636"/>
    </source>
</evidence>